<dbReference type="EMBL" id="FXTP01000007">
    <property type="protein sequence ID" value="SMO66866.1"/>
    <property type="molecule type" value="Genomic_DNA"/>
</dbReference>
<dbReference type="RefSeq" id="WP_142454373.1">
    <property type="nucleotide sequence ID" value="NZ_FXTP01000007.1"/>
</dbReference>
<dbReference type="InterPro" id="IPR005182">
    <property type="entry name" value="YdbS-like_PH"/>
</dbReference>
<gene>
    <name evidence="3" type="ORF">SAMN06265219_107133</name>
</gene>
<evidence type="ECO:0000259" key="2">
    <source>
        <dbReference type="Pfam" id="PF03703"/>
    </source>
</evidence>
<protein>
    <submittedName>
        <fullName evidence="3">Putative membrane protein</fullName>
    </submittedName>
</protein>
<dbReference type="AlphaFoldDB" id="A0A521D593"/>
<accession>A0A521D593</accession>
<reference evidence="3 4" key="1">
    <citation type="submission" date="2017-05" db="EMBL/GenBank/DDBJ databases">
        <authorList>
            <person name="Varghese N."/>
            <person name="Submissions S."/>
        </authorList>
    </citation>
    <scope>NUCLEOTIDE SEQUENCE [LARGE SCALE GENOMIC DNA]</scope>
    <source>
        <strain evidence="3 4">DSM 21985</strain>
    </source>
</reference>
<dbReference type="OrthoDB" id="8754159at2"/>
<proteinExistence type="predicted"/>
<keyword evidence="1" id="KW-1133">Transmembrane helix</keyword>
<sequence length="174" mass="19845">MSQKATILYEAEFNPKIKTYLNTIGILVCVITVVGIFLLPLWLIFASFYFKRYFERLECELTTRALRFKKGYIFHTERTIPLDKIQDLTFKEGPVLKYFGLSILKVETAGGNTQTGSDLSLIGIQSASEFRQMVLDQRDKVTDNVSSSNSDTESTAELLKDIRDSLQRIEAKIN</sequence>
<keyword evidence="4" id="KW-1185">Reference proteome</keyword>
<dbReference type="PANTHER" id="PTHR37938:SF1">
    <property type="entry name" value="BLL0215 PROTEIN"/>
    <property type="match status" value="1"/>
</dbReference>
<keyword evidence="1" id="KW-0472">Membrane</keyword>
<dbReference type="Proteomes" id="UP000317557">
    <property type="component" value="Unassembled WGS sequence"/>
</dbReference>
<evidence type="ECO:0000313" key="4">
    <source>
        <dbReference type="Proteomes" id="UP000317557"/>
    </source>
</evidence>
<evidence type="ECO:0000256" key="1">
    <source>
        <dbReference type="SAM" id="Phobius"/>
    </source>
</evidence>
<dbReference type="Pfam" id="PF03703">
    <property type="entry name" value="bPH_2"/>
    <property type="match status" value="1"/>
</dbReference>
<feature type="domain" description="YdbS-like PH" evidence="2">
    <location>
        <begin position="60"/>
        <end position="132"/>
    </location>
</feature>
<organism evidence="3 4">
    <name type="scientific">Gracilimonas mengyeensis</name>
    <dbReference type="NCBI Taxonomy" id="1302730"/>
    <lineage>
        <taxon>Bacteria</taxon>
        <taxon>Pseudomonadati</taxon>
        <taxon>Balneolota</taxon>
        <taxon>Balneolia</taxon>
        <taxon>Balneolales</taxon>
        <taxon>Balneolaceae</taxon>
        <taxon>Gracilimonas</taxon>
    </lineage>
</organism>
<feature type="transmembrane region" description="Helical" evidence="1">
    <location>
        <begin position="20"/>
        <end position="46"/>
    </location>
</feature>
<evidence type="ECO:0000313" key="3">
    <source>
        <dbReference type="EMBL" id="SMO66866.1"/>
    </source>
</evidence>
<name>A0A521D593_9BACT</name>
<keyword evidence="1" id="KW-0812">Transmembrane</keyword>
<dbReference type="PANTHER" id="PTHR37938">
    <property type="entry name" value="BLL0215 PROTEIN"/>
    <property type="match status" value="1"/>
</dbReference>